<dbReference type="InterPro" id="IPR029063">
    <property type="entry name" value="SAM-dependent_MTases_sf"/>
</dbReference>
<dbReference type="InterPro" id="IPR050508">
    <property type="entry name" value="Methyltransf_Superfamily"/>
</dbReference>
<reference evidence="2" key="1">
    <citation type="journal article" date="2020" name="Stud. Mycol.">
        <title>101 Dothideomycetes genomes: a test case for predicting lifestyles and emergence of pathogens.</title>
        <authorList>
            <person name="Haridas S."/>
            <person name="Albert R."/>
            <person name="Binder M."/>
            <person name="Bloem J."/>
            <person name="Labutti K."/>
            <person name="Salamov A."/>
            <person name="Andreopoulos B."/>
            <person name="Baker S."/>
            <person name="Barry K."/>
            <person name="Bills G."/>
            <person name="Bluhm B."/>
            <person name="Cannon C."/>
            <person name="Castanera R."/>
            <person name="Culley D."/>
            <person name="Daum C."/>
            <person name="Ezra D."/>
            <person name="Gonzalez J."/>
            <person name="Henrissat B."/>
            <person name="Kuo A."/>
            <person name="Liang C."/>
            <person name="Lipzen A."/>
            <person name="Lutzoni F."/>
            <person name="Magnuson J."/>
            <person name="Mondo S."/>
            <person name="Nolan M."/>
            <person name="Ohm R."/>
            <person name="Pangilinan J."/>
            <person name="Park H.-J."/>
            <person name="Ramirez L."/>
            <person name="Alfaro M."/>
            <person name="Sun H."/>
            <person name="Tritt A."/>
            <person name="Yoshinaga Y."/>
            <person name="Zwiers L.-H."/>
            <person name="Turgeon B."/>
            <person name="Goodwin S."/>
            <person name="Spatafora J."/>
            <person name="Crous P."/>
            <person name="Grigoriev I."/>
        </authorList>
    </citation>
    <scope>NUCLEOTIDE SEQUENCE</scope>
    <source>
        <strain evidence="2">CBS 121410</strain>
    </source>
</reference>
<evidence type="ECO:0000259" key="1">
    <source>
        <dbReference type="Pfam" id="PF08241"/>
    </source>
</evidence>
<dbReference type="GO" id="GO:0008757">
    <property type="term" value="F:S-adenosylmethionine-dependent methyltransferase activity"/>
    <property type="evidence" value="ECO:0007669"/>
    <property type="project" value="InterPro"/>
</dbReference>
<keyword evidence="3" id="KW-1185">Reference proteome</keyword>
<keyword evidence="2" id="KW-0808">Transferase</keyword>
<dbReference type="CDD" id="cd02440">
    <property type="entry name" value="AdoMet_MTases"/>
    <property type="match status" value="1"/>
</dbReference>
<dbReference type="SUPFAM" id="SSF53335">
    <property type="entry name" value="S-adenosyl-L-methionine-dependent methyltransferases"/>
    <property type="match status" value="1"/>
</dbReference>
<dbReference type="OrthoDB" id="2013972at2759"/>
<dbReference type="PANTHER" id="PTHR42912">
    <property type="entry name" value="METHYLTRANSFERASE"/>
    <property type="match status" value="1"/>
</dbReference>
<protein>
    <submittedName>
        <fullName evidence="2">S-adenosyl-L-methionine-dependent methyltransferase</fullName>
    </submittedName>
</protein>
<dbReference type="AlphaFoldDB" id="A0A9P4I137"/>
<evidence type="ECO:0000313" key="2">
    <source>
        <dbReference type="EMBL" id="KAF2091133.1"/>
    </source>
</evidence>
<accession>A0A9P4I137</accession>
<gene>
    <name evidence="2" type="ORF">K490DRAFT_62455</name>
</gene>
<sequence>MTLKQHTDAGWTNVAANYSPIARLTTPPIHRLISLIPDLDSPDAYIMDNGCGSGALTLALKSTHPNARILASDFSPGMVAQLQKQIQERGWSKDVETRVLDAQKLTGLKDATFSHVLSTFMVQFTPAPVTVVREMARVLKPGGQLGLGFWYGRLSFIGPWIETVREVTGDQNYEPPPEMDTEICNQEVLEPLLKELGFDELMFEEMTTAWGWETYEDSFHAFFDAGHPASESWQEPFRGTENWGKIREGYEKRYKERQGLGEEATERVMLVTGRKSG</sequence>
<evidence type="ECO:0000313" key="3">
    <source>
        <dbReference type="Proteomes" id="UP000799776"/>
    </source>
</evidence>
<comment type="caution">
    <text evidence="2">The sequence shown here is derived from an EMBL/GenBank/DDBJ whole genome shotgun (WGS) entry which is preliminary data.</text>
</comment>
<dbReference type="GO" id="GO:0032259">
    <property type="term" value="P:methylation"/>
    <property type="evidence" value="ECO:0007669"/>
    <property type="project" value="UniProtKB-KW"/>
</dbReference>
<organism evidence="2 3">
    <name type="scientific">Saccharata proteae CBS 121410</name>
    <dbReference type="NCBI Taxonomy" id="1314787"/>
    <lineage>
        <taxon>Eukaryota</taxon>
        <taxon>Fungi</taxon>
        <taxon>Dikarya</taxon>
        <taxon>Ascomycota</taxon>
        <taxon>Pezizomycotina</taxon>
        <taxon>Dothideomycetes</taxon>
        <taxon>Dothideomycetes incertae sedis</taxon>
        <taxon>Botryosphaeriales</taxon>
        <taxon>Saccharataceae</taxon>
        <taxon>Saccharata</taxon>
    </lineage>
</organism>
<proteinExistence type="predicted"/>
<dbReference type="EMBL" id="ML978712">
    <property type="protein sequence ID" value="KAF2091133.1"/>
    <property type="molecule type" value="Genomic_DNA"/>
</dbReference>
<dbReference type="Proteomes" id="UP000799776">
    <property type="component" value="Unassembled WGS sequence"/>
</dbReference>
<dbReference type="PANTHER" id="PTHR42912:SF80">
    <property type="entry name" value="METHYLTRANSFERASE DOMAIN-CONTAINING PROTEIN"/>
    <property type="match status" value="1"/>
</dbReference>
<dbReference type="Pfam" id="PF08241">
    <property type="entry name" value="Methyltransf_11"/>
    <property type="match status" value="1"/>
</dbReference>
<name>A0A9P4I137_9PEZI</name>
<dbReference type="Gene3D" id="3.40.50.150">
    <property type="entry name" value="Vaccinia Virus protein VP39"/>
    <property type="match status" value="1"/>
</dbReference>
<dbReference type="InterPro" id="IPR013216">
    <property type="entry name" value="Methyltransf_11"/>
</dbReference>
<feature type="domain" description="Methyltransferase type 11" evidence="1">
    <location>
        <begin position="48"/>
        <end position="145"/>
    </location>
</feature>
<keyword evidence="2" id="KW-0489">Methyltransferase</keyword>